<comment type="caution">
    <text evidence="2">The sequence shown here is derived from an EMBL/GenBank/DDBJ whole genome shotgun (WGS) entry which is preliminary data.</text>
</comment>
<dbReference type="EMBL" id="LLXI01000320">
    <property type="protein sequence ID" value="PKY44401.1"/>
    <property type="molecule type" value="Genomic_DNA"/>
</dbReference>
<proteinExistence type="predicted"/>
<gene>
    <name evidence="2" type="ORF">RhiirA4_458695</name>
</gene>
<sequence>MTNNFKPIKDYVKLSDGFNGADLRNVCTEAVTPHMTQGKLSILDYVLKYLMISVVMICGSPFSYKKCIAYYTGIASNCAGVFHVYVTDCHGKVIRDKGLVNCAKQHIFDWYEAPSLYCVHLYPQLRPKDNRYKEVKDRDSCFELYGNEFSWSFHEKDSLLDCQH</sequence>
<dbReference type="VEuPathDB" id="FungiDB:FUN_007695"/>
<evidence type="ECO:0000256" key="1">
    <source>
        <dbReference type="SAM" id="Phobius"/>
    </source>
</evidence>
<dbReference type="Proteomes" id="UP000234323">
    <property type="component" value="Unassembled WGS sequence"/>
</dbReference>
<organism evidence="2 3">
    <name type="scientific">Rhizophagus irregularis</name>
    <dbReference type="NCBI Taxonomy" id="588596"/>
    <lineage>
        <taxon>Eukaryota</taxon>
        <taxon>Fungi</taxon>
        <taxon>Fungi incertae sedis</taxon>
        <taxon>Mucoromycota</taxon>
        <taxon>Glomeromycotina</taxon>
        <taxon>Glomeromycetes</taxon>
        <taxon>Glomerales</taxon>
        <taxon>Glomeraceae</taxon>
        <taxon>Rhizophagus</taxon>
    </lineage>
</organism>
<keyword evidence="1" id="KW-1133">Transmembrane helix</keyword>
<evidence type="ECO:0000313" key="2">
    <source>
        <dbReference type="EMBL" id="PKY44401.1"/>
    </source>
</evidence>
<evidence type="ECO:0000313" key="3">
    <source>
        <dbReference type="Proteomes" id="UP000234323"/>
    </source>
</evidence>
<dbReference type="VEuPathDB" id="FungiDB:RhiirFUN_018410"/>
<accession>A0A2I1GCR7</accession>
<keyword evidence="3" id="KW-1185">Reference proteome</keyword>
<name>A0A2I1GCR7_9GLOM</name>
<protein>
    <recommendedName>
        <fullName evidence="4">AAA ATPase AAA+ lid domain-containing protein</fullName>
    </recommendedName>
</protein>
<feature type="transmembrane region" description="Helical" evidence="1">
    <location>
        <begin position="68"/>
        <end position="87"/>
    </location>
</feature>
<reference evidence="2 3" key="1">
    <citation type="submission" date="2015-10" db="EMBL/GenBank/DDBJ databases">
        <title>Genome analyses suggest a sexual origin of heterokaryosis in a supposedly ancient asexual fungus.</title>
        <authorList>
            <person name="Ropars J."/>
            <person name="Sedzielewska K."/>
            <person name="Noel J."/>
            <person name="Charron P."/>
            <person name="Farinelli L."/>
            <person name="Marton T."/>
            <person name="Kruger M."/>
            <person name="Pelin A."/>
            <person name="Brachmann A."/>
            <person name="Corradi N."/>
        </authorList>
    </citation>
    <scope>NUCLEOTIDE SEQUENCE [LARGE SCALE GENOMIC DNA]</scope>
    <source>
        <strain evidence="2 3">A4</strain>
    </source>
</reference>
<keyword evidence="1" id="KW-0472">Membrane</keyword>
<dbReference type="AlphaFoldDB" id="A0A2I1GCR7"/>
<keyword evidence="1" id="KW-0812">Transmembrane</keyword>
<feature type="transmembrane region" description="Helical" evidence="1">
    <location>
        <begin position="45"/>
        <end position="62"/>
    </location>
</feature>
<evidence type="ECO:0008006" key="4">
    <source>
        <dbReference type="Google" id="ProtNLM"/>
    </source>
</evidence>